<keyword evidence="3" id="KW-1185">Reference proteome</keyword>
<dbReference type="Pfam" id="PF11736">
    <property type="entry name" value="DUF3299"/>
    <property type="match status" value="1"/>
</dbReference>
<gene>
    <name evidence="2" type="ORF">ACFORG_00845</name>
</gene>
<sequence length="224" mass="24754">MHRFLAFVFMLLSAGAGAADGQFDWGDLIDPAAQTFDDPYRDLSYDQMEALVTIVRMRTQLSNAELPDSVRARIEVRLDKAEAALVAAGIDIDWLIAQRWVVAEKRKRAASRGNPAVDGVEVLLAGFVIPAPPDKNGTLTAYLVPERGMCSHMPPPPPNQLIRIVASSLPEFQRMHEPVIVRGRLEAVESNRDVFVVDGPVPMWSAWTLNAENIEIVGRREVDG</sequence>
<dbReference type="RefSeq" id="WP_386733478.1">
    <property type="nucleotide sequence ID" value="NZ_JBHRXI010000001.1"/>
</dbReference>
<name>A0ABV7T9R3_9RHOB</name>
<dbReference type="InterPro" id="IPR021727">
    <property type="entry name" value="DUF3299"/>
</dbReference>
<protein>
    <submittedName>
        <fullName evidence="2">DUF3299 domain-containing protein</fullName>
    </submittedName>
</protein>
<dbReference type="EMBL" id="JBHRXI010000001">
    <property type="protein sequence ID" value="MFC3612292.1"/>
    <property type="molecule type" value="Genomic_DNA"/>
</dbReference>
<feature type="signal peptide" evidence="1">
    <location>
        <begin position="1"/>
        <end position="18"/>
    </location>
</feature>
<accession>A0ABV7T9R3</accession>
<feature type="chain" id="PRO_5045888007" evidence="1">
    <location>
        <begin position="19"/>
        <end position="224"/>
    </location>
</feature>
<dbReference type="Gene3D" id="2.40.50.870">
    <property type="entry name" value="Protein of unknown function (DUF3299)"/>
    <property type="match status" value="1"/>
</dbReference>
<proteinExistence type="predicted"/>
<evidence type="ECO:0000313" key="2">
    <source>
        <dbReference type="EMBL" id="MFC3612292.1"/>
    </source>
</evidence>
<evidence type="ECO:0000256" key="1">
    <source>
        <dbReference type="SAM" id="SignalP"/>
    </source>
</evidence>
<organism evidence="2 3">
    <name type="scientific">Lutimaribacter marinistellae</name>
    <dbReference type="NCBI Taxonomy" id="1820329"/>
    <lineage>
        <taxon>Bacteria</taxon>
        <taxon>Pseudomonadati</taxon>
        <taxon>Pseudomonadota</taxon>
        <taxon>Alphaproteobacteria</taxon>
        <taxon>Rhodobacterales</taxon>
        <taxon>Roseobacteraceae</taxon>
        <taxon>Lutimaribacter</taxon>
    </lineage>
</organism>
<dbReference type="Proteomes" id="UP001595629">
    <property type="component" value="Unassembled WGS sequence"/>
</dbReference>
<evidence type="ECO:0000313" key="3">
    <source>
        <dbReference type="Proteomes" id="UP001595629"/>
    </source>
</evidence>
<comment type="caution">
    <text evidence="2">The sequence shown here is derived from an EMBL/GenBank/DDBJ whole genome shotgun (WGS) entry which is preliminary data.</text>
</comment>
<reference evidence="3" key="1">
    <citation type="journal article" date="2019" name="Int. J. Syst. Evol. Microbiol.">
        <title>The Global Catalogue of Microorganisms (GCM) 10K type strain sequencing project: providing services to taxonomists for standard genome sequencing and annotation.</title>
        <authorList>
            <consortium name="The Broad Institute Genomics Platform"/>
            <consortium name="The Broad Institute Genome Sequencing Center for Infectious Disease"/>
            <person name="Wu L."/>
            <person name="Ma J."/>
        </authorList>
    </citation>
    <scope>NUCLEOTIDE SEQUENCE [LARGE SCALE GENOMIC DNA]</scope>
    <source>
        <strain evidence="3">KCTC 42911</strain>
    </source>
</reference>
<keyword evidence="1" id="KW-0732">Signal</keyword>